<gene>
    <name evidence="1" type="ORF">COY32_02095</name>
</gene>
<proteinExistence type="predicted"/>
<dbReference type="AlphaFoldDB" id="A0A2M7TKB8"/>
<evidence type="ECO:0000313" key="2">
    <source>
        <dbReference type="Proteomes" id="UP000228920"/>
    </source>
</evidence>
<name>A0A2M7TKB8_UNCKA</name>
<protein>
    <submittedName>
        <fullName evidence="1">Uncharacterized protein</fullName>
    </submittedName>
</protein>
<comment type="caution">
    <text evidence="1">The sequence shown here is derived from an EMBL/GenBank/DDBJ whole genome shotgun (WGS) entry which is preliminary data.</text>
</comment>
<dbReference type="EMBL" id="PFNL01000062">
    <property type="protein sequence ID" value="PIZ47172.1"/>
    <property type="molecule type" value="Genomic_DNA"/>
</dbReference>
<dbReference type="Proteomes" id="UP000228920">
    <property type="component" value="Unassembled WGS sequence"/>
</dbReference>
<reference evidence="2" key="1">
    <citation type="submission" date="2017-09" db="EMBL/GenBank/DDBJ databases">
        <title>Depth-based differentiation of microbial function through sediment-hosted aquifers and enrichment of novel symbionts in the deep terrestrial subsurface.</title>
        <authorList>
            <person name="Probst A.J."/>
            <person name="Ladd B."/>
            <person name="Jarett J.K."/>
            <person name="Geller-Mcgrath D.E."/>
            <person name="Sieber C.M.K."/>
            <person name="Emerson J.B."/>
            <person name="Anantharaman K."/>
            <person name="Thomas B.C."/>
            <person name="Malmstrom R."/>
            <person name="Stieglmeier M."/>
            <person name="Klingl A."/>
            <person name="Woyke T."/>
            <person name="Ryan C.M."/>
            <person name="Banfield J.F."/>
        </authorList>
    </citation>
    <scope>NUCLEOTIDE SEQUENCE [LARGE SCALE GENOMIC DNA]</scope>
</reference>
<organism evidence="1 2">
    <name type="scientific">candidate division WWE3 bacterium CG_4_10_14_0_2_um_filter_41_14</name>
    <dbReference type="NCBI Taxonomy" id="1975072"/>
    <lineage>
        <taxon>Bacteria</taxon>
        <taxon>Katanobacteria</taxon>
    </lineage>
</organism>
<accession>A0A2M7TKB8</accession>
<sequence length="101" mass="11624">MTIPTDSRWKSFDVLEADNPTDRINLIASQGEQITFNNVPINTHQIRQRDLRGYLLILYKIEHDDPTFELVGWFVAKVFDGPPFHVLLPPDAVEKNMMTGN</sequence>
<evidence type="ECO:0000313" key="1">
    <source>
        <dbReference type="EMBL" id="PIZ47172.1"/>
    </source>
</evidence>